<sequence length="770" mass="86024">MGRLWAGMALAWLAAWVCVGVGGLDVRDGRYHDLVIALDPQMRMDIIDHSFTSNVKDLLANVNTALSKSTRGRLSMGSAKVVLPHWWNNTKDWPLGEPQQHLTWHSADIRLVEPQRKTQPPYTVEEKYGPQGYVFMHEWAHYRWGVWEEYGYPGDSVYPVRYSTANGETLPTACHHGHLHGEFKTKKGENCKDDNSQCYFFPDENNNASSTKSSLMSLTYLSDGNFCDSETHDPWAPTPQNLQCGRRSVWEMLNKHPDFRSTNDPVDSIGSTTFHKAPQARVFFLFDTPNTDEDVTYVTKLVNDILTKNLDFYGSLQVGMATFREKNGETELIKHMNFTSIEDISDIAEKLPETSDRLNEGTTPVGEAVREVVEGWETYYPGTLVVTVSWNLVSQDQADLLDKLTLIEKRVKLLVLSPGSKGLANMLPLAPLLQYTGGHFYAKEERQQAASALSDDMDTYLQAHTVDDHKLYGVSSTNVTAGKKTTLPLVIIDNDKVKQINAYIKLTPFNSSNIEVYYLHPVLYYDVSCDDPKYPDLIHCETSDTGVFVYIPVSSVANNQAEYRVSVENVGEEDALAEVTWSLVDKDASNQQVVVDVWSSEDQGVKADIPESNNLFLYCQVSHSRGGVIEGTTVQAEVTLDDGSGSPVVRVLTMVDDGRGDVDVRRRDNIWSAEVKGTWAPNTILTVNRLAINHDPDFSPFSTKPQLVSSPSGGERWEKEEEKMKGYSGVLPRDPTEGYCCGSYSDGNKLSAVVNVFLMLPFTITLTNGV</sequence>
<dbReference type="AlphaFoldDB" id="A0A8J5K8L3"/>
<protein>
    <submittedName>
        <fullName evidence="3">Calcium-activated chloride channel regulator 4A-like 1</fullName>
    </submittedName>
</protein>
<dbReference type="Pfam" id="PF08434">
    <property type="entry name" value="CLCA"/>
    <property type="match status" value="2"/>
</dbReference>
<comment type="caution">
    <text evidence="3">The sequence shown here is derived from an EMBL/GenBank/DDBJ whole genome shotgun (WGS) entry which is preliminary data.</text>
</comment>
<keyword evidence="1" id="KW-0732">Signal</keyword>
<feature type="non-terminal residue" evidence="3">
    <location>
        <position position="770"/>
    </location>
</feature>
<evidence type="ECO:0000313" key="3">
    <source>
        <dbReference type="EMBL" id="KAG7168523.1"/>
    </source>
</evidence>
<feature type="signal peptide" evidence="1">
    <location>
        <begin position="1"/>
        <end position="23"/>
    </location>
</feature>
<feature type="domain" description="Calcium-activated chloride channel N-terminal" evidence="2">
    <location>
        <begin position="126"/>
        <end position="263"/>
    </location>
</feature>
<accession>A0A8J5K8L3</accession>
<evidence type="ECO:0000256" key="1">
    <source>
        <dbReference type="SAM" id="SignalP"/>
    </source>
</evidence>
<feature type="chain" id="PRO_5035226517" evidence="1">
    <location>
        <begin position="24"/>
        <end position="770"/>
    </location>
</feature>
<reference evidence="3" key="1">
    <citation type="journal article" date="2021" name="Sci. Adv.">
        <title>The American lobster genome reveals insights on longevity, neural, and immune adaptations.</title>
        <authorList>
            <person name="Polinski J.M."/>
            <person name="Zimin A.V."/>
            <person name="Clark K.F."/>
            <person name="Kohn A.B."/>
            <person name="Sadowski N."/>
            <person name="Timp W."/>
            <person name="Ptitsyn A."/>
            <person name="Khanna P."/>
            <person name="Romanova D.Y."/>
            <person name="Williams P."/>
            <person name="Greenwood S.J."/>
            <person name="Moroz L.L."/>
            <person name="Walt D.R."/>
            <person name="Bodnar A.G."/>
        </authorList>
    </citation>
    <scope>NUCLEOTIDE SEQUENCE</scope>
    <source>
        <strain evidence="3">GMGI-L3</strain>
    </source>
</reference>
<evidence type="ECO:0000259" key="2">
    <source>
        <dbReference type="Pfam" id="PF08434"/>
    </source>
</evidence>
<dbReference type="Proteomes" id="UP000747542">
    <property type="component" value="Unassembled WGS sequence"/>
</dbReference>
<keyword evidence="4" id="KW-1185">Reference proteome</keyword>
<feature type="domain" description="Calcium-activated chloride channel N-terminal" evidence="2">
    <location>
        <begin position="27"/>
        <end position="124"/>
    </location>
</feature>
<dbReference type="InterPro" id="IPR013642">
    <property type="entry name" value="CLCA_N"/>
</dbReference>
<organism evidence="3 4">
    <name type="scientific">Homarus americanus</name>
    <name type="common">American lobster</name>
    <dbReference type="NCBI Taxonomy" id="6706"/>
    <lineage>
        <taxon>Eukaryota</taxon>
        <taxon>Metazoa</taxon>
        <taxon>Ecdysozoa</taxon>
        <taxon>Arthropoda</taxon>
        <taxon>Crustacea</taxon>
        <taxon>Multicrustacea</taxon>
        <taxon>Malacostraca</taxon>
        <taxon>Eumalacostraca</taxon>
        <taxon>Eucarida</taxon>
        <taxon>Decapoda</taxon>
        <taxon>Pleocyemata</taxon>
        <taxon>Astacidea</taxon>
        <taxon>Nephropoidea</taxon>
        <taxon>Nephropidae</taxon>
        <taxon>Homarus</taxon>
    </lineage>
</organism>
<gene>
    <name evidence="3" type="primary">Clca4a-L1</name>
    <name evidence="3" type="ORF">Hamer_G002605</name>
</gene>
<evidence type="ECO:0000313" key="4">
    <source>
        <dbReference type="Proteomes" id="UP000747542"/>
    </source>
</evidence>
<proteinExistence type="predicted"/>
<dbReference type="EMBL" id="JAHLQT010020073">
    <property type="protein sequence ID" value="KAG7168523.1"/>
    <property type="molecule type" value="Genomic_DNA"/>
</dbReference>
<name>A0A8J5K8L3_HOMAM</name>